<dbReference type="InterPro" id="IPR027268">
    <property type="entry name" value="Peptidase_M4/M1_CTD_sf"/>
</dbReference>
<dbReference type="Gene3D" id="2.60.40.1910">
    <property type="match status" value="1"/>
</dbReference>
<dbReference type="Gene3D" id="1.25.50.20">
    <property type="match status" value="1"/>
</dbReference>
<comment type="cofactor">
    <cofactor evidence="9">
        <name>Zn(2+)</name>
        <dbReference type="ChEBI" id="CHEBI:29105"/>
    </cofactor>
    <text evidence="9">Binds 1 zinc ion per subunit.</text>
</comment>
<dbReference type="Gene3D" id="2.60.40.1730">
    <property type="entry name" value="tricorn interacting facor f3 domain"/>
    <property type="match status" value="1"/>
</dbReference>
<keyword evidence="5" id="KW-0378">Hydrolase</keyword>
<evidence type="ECO:0000256" key="3">
    <source>
        <dbReference type="ARBA" id="ARBA00022670"/>
    </source>
</evidence>
<evidence type="ECO:0000256" key="6">
    <source>
        <dbReference type="ARBA" id="ARBA00022833"/>
    </source>
</evidence>
<feature type="domain" description="Aminopeptidase N-like N-terminal" evidence="14">
    <location>
        <begin position="53"/>
        <end position="255"/>
    </location>
</feature>
<evidence type="ECO:0000256" key="9">
    <source>
        <dbReference type="PIRSR" id="PIRSR634016-3"/>
    </source>
</evidence>
<evidence type="ECO:0000256" key="2">
    <source>
        <dbReference type="ARBA" id="ARBA00010136"/>
    </source>
</evidence>
<feature type="domain" description="Peptidase M1 membrane alanine aminopeptidase" evidence="12">
    <location>
        <begin position="293"/>
        <end position="384"/>
    </location>
</feature>
<evidence type="ECO:0000256" key="1">
    <source>
        <dbReference type="ARBA" id="ARBA00004609"/>
    </source>
</evidence>
<dbReference type="SUPFAM" id="SSF63737">
    <property type="entry name" value="Leukotriene A4 hydrolase N-terminal domain"/>
    <property type="match status" value="1"/>
</dbReference>
<dbReference type="EMBL" id="LNIX01000003">
    <property type="protein sequence ID" value="OXA57877.1"/>
    <property type="molecule type" value="Genomic_DNA"/>
</dbReference>
<evidence type="ECO:0000256" key="7">
    <source>
        <dbReference type="ARBA" id="ARBA00023049"/>
    </source>
</evidence>
<dbReference type="OMA" id="RIAMNSI"/>
<comment type="similarity">
    <text evidence="2">Belongs to the peptidase M1 family.</text>
</comment>
<dbReference type="InterPro" id="IPR014782">
    <property type="entry name" value="Peptidase_M1_dom"/>
</dbReference>
<feature type="signal peptide" evidence="11">
    <location>
        <begin position="1"/>
        <end position="18"/>
    </location>
</feature>
<evidence type="ECO:0000256" key="5">
    <source>
        <dbReference type="ARBA" id="ARBA00022801"/>
    </source>
</evidence>
<feature type="domain" description="Peptidase M1 membrane alanine aminopeptidase" evidence="12">
    <location>
        <begin position="414"/>
        <end position="546"/>
    </location>
</feature>
<dbReference type="InterPro" id="IPR024571">
    <property type="entry name" value="ERAP1-like_C_dom"/>
</dbReference>
<evidence type="ECO:0000313" key="15">
    <source>
        <dbReference type="EMBL" id="OXA57877.1"/>
    </source>
</evidence>
<keyword evidence="7" id="KW-0482">Metalloprotease</keyword>
<comment type="subcellular location">
    <subcellularLocation>
        <location evidence="1">Cell membrane</location>
        <topology evidence="1">Lipid-anchor</topology>
        <topology evidence="1">GPI-anchor</topology>
    </subcellularLocation>
</comment>
<name>A0A226EL74_FOLCA</name>
<dbReference type="CDD" id="cd09601">
    <property type="entry name" value="M1_APN-Q_like"/>
    <property type="match status" value="1"/>
</dbReference>
<dbReference type="PRINTS" id="PR00756">
    <property type="entry name" value="ALADIPTASE"/>
</dbReference>
<keyword evidence="15" id="KW-0031">Aminopeptidase</keyword>
<dbReference type="InterPro" id="IPR045357">
    <property type="entry name" value="Aminopeptidase_N-like_N"/>
</dbReference>
<dbReference type="PANTHER" id="PTHR11533">
    <property type="entry name" value="PROTEASE M1 ZINC METALLOPROTEASE"/>
    <property type="match status" value="1"/>
</dbReference>
<dbReference type="SUPFAM" id="SSF55486">
    <property type="entry name" value="Metalloproteases ('zincins'), catalytic domain"/>
    <property type="match status" value="1"/>
</dbReference>
<dbReference type="InterPro" id="IPR034016">
    <property type="entry name" value="M1_APN-typ"/>
</dbReference>
<evidence type="ECO:0000256" key="11">
    <source>
        <dbReference type="SAM" id="SignalP"/>
    </source>
</evidence>
<dbReference type="OrthoDB" id="10031169at2759"/>
<evidence type="ECO:0000259" key="14">
    <source>
        <dbReference type="Pfam" id="PF17900"/>
    </source>
</evidence>
<dbReference type="STRING" id="158441.A0A226EL74"/>
<evidence type="ECO:0000313" key="16">
    <source>
        <dbReference type="Proteomes" id="UP000198287"/>
    </source>
</evidence>
<dbReference type="AlphaFoldDB" id="A0A226EL74"/>
<keyword evidence="3" id="KW-0645">Protease</keyword>
<keyword evidence="6 9" id="KW-0862">Zinc</keyword>
<keyword evidence="16" id="KW-1185">Reference proteome</keyword>
<gene>
    <name evidence="15" type="ORF">Fcan01_06443</name>
</gene>
<dbReference type="GO" id="GO:0006508">
    <property type="term" value="P:proteolysis"/>
    <property type="evidence" value="ECO:0007669"/>
    <property type="project" value="UniProtKB-KW"/>
</dbReference>
<dbReference type="GO" id="GO:0042277">
    <property type="term" value="F:peptide binding"/>
    <property type="evidence" value="ECO:0007669"/>
    <property type="project" value="TreeGrafter"/>
</dbReference>
<reference evidence="15 16" key="1">
    <citation type="submission" date="2015-12" db="EMBL/GenBank/DDBJ databases">
        <title>The genome of Folsomia candida.</title>
        <authorList>
            <person name="Faddeeva A."/>
            <person name="Derks M.F."/>
            <person name="Anvar Y."/>
            <person name="Smit S."/>
            <person name="Van Straalen N."/>
            <person name="Roelofs D."/>
        </authorList>
    </citation>
    <scope>NUCLEOTIDE SEQUENCE [LARGE SCALE GENOMIC DNA]</scope>
    <source>
        <strain evidence="15 16">VU population</strain>
        <tissue evidence="15">Whole body</tissue>
    </source>
</reference>
<accession>A0A226EL74</accession>
<dbReference type="GO" id="GO:0005737">
    <property type="term" value="C:cytoplasm"/>
    <property type="evidence" value="ECO:0007669"/>
    <property type="project" value="TreeGrafter"/>
</dbReference>
<evidence type="ECO:0000256" key="4">
    <source>
        <dbReference type="ARBA" id="ARBA00022723"/>
    </source>
</evidence>
<protein>
    <submittedName>
        <fullName evidence="15">Aminopeptidase N</fullName>
    </submittedName>
</protein>
<evidence type="ECO:0000259" key="13">
    <source>
        <dbReference type="Pfam" id="PF11838"/>
    </source>
</evidence>
<feature type="binding site" evidence="9">
    <location>
        <position position="417"/>
    </location>
    <ligand>
        <name>Zn(2+)</name>
        <dbReference type="ChEBI" id="CHEBI:29105"/>
        <note>catalytic</note>
    </ligand>
</feature>
<organism evidence="15 16">
    <name type="scientific">Folsomia candida</name>
    <name type="common">Springtail</name>
    <dbReference type="NCBI Taxonomy" id="158441"/>
    <lineage>
        <taxon>Eukaryota</taxon>
        <taxon>Metazoa</taxon>
        <taxon>Ecdysozoa</taxon>
        <taxon>Arthropoda</taxon>
        <taxon>Hexapoda</taxon>
        <taxon>Collembola</taxon>
        <taxon>Entomobryomorpha</taxon>
        <taxon>Isotomoidea</taxon>
        <taxon>Isotomidae</taxon>
        <taxon>Proisotominae</taxon>
        <taxon>Folsomia</taxon>
    </lineage>
</organism>
<dbReference type="Pfam" id="PF11838">
    <property type="entry name" value="ERAP1_C"/>
    <property type="match status" value="1"/>
</dbReference>
<dbReference type="PANTHER" id="PTHR11533:SF294">
    <property type="entry name" value="THYROTROPIN-RELEASING HORMONE-DEGRADING ECTOENZYME"/>
    <property type="match status" value="1"/>
</dbReference>
<dbReference type="GO" id="GO:0005886">
    <property type="term" value="C:plasma membrane"/>
    <property type="evidence" value="ECO:0007669"/>
    <property type="project" value="UniProtKB-SubCell"/>
</dbReference>
<dbReference type="GO" id="GO:0043171">
    <property type="term" value="P:peptide catabolic process"/>
    <property type="evidence" value="ECO:0007669"/>
    <property type="project" value="TreeGrafter"/>
</dbReference>
<keyword evidence="4 9" id="KW-0479">Metal-binding</keyword>
<dbReference type="GO" id="GO:0008270">
    <property type="term" value="F:zinc ion binding"/>
    <property type="evidence" value="ECO:0007669"/>
    <property type="project" value="InterPro"/>
</dbReference>
<feature type="site" description="Transition state stabilizer" evidence="10">
    <location>
        <position position="480"/>
    </location>
</feature>
<dbReference type="Pfam" id="PF01433">
    <property type="entry name" value="Peptidase_M1"/>
    <property type="match status" value="2"/>
</dbReference>
<proteinExistence type="inferred from homology"/>
<dbReference type="Proteomes" id="UP000198287">
    <property type="component" value="Unassembled WGS sequence"/>
</dbReference>
<comment type="caution">
    <text evidence="15">The sequence shown here is derived from an EMBL/GenBank/DDBJ whole genome shotgun (WGS) entry which is preliminary data.</text>
</comment>
<dbReference type="InterPro" id="IPR050344">
    <property type="entry name" value="Peptidase_M1_aminopeptidases"/>
</dbReference>
<evidence type="ECO:0000256" key="10">
    <source>
        <dbReference type="PIRSR" id="PIRSR634016-4"/>
    </source>
</evidence>
<dbReference type="GO" id="GO:0005615">
    <property type="term" value="C:extracellular space"/>
    <property type="evidence" value="ECO:0007669"/>
    <property type="project" value="TreeGrafter"/>
</dbReference>
<feature type="binding site" evidence="9">
    <location>
        <position position="368"/>
    </location>
    <ligand>
        <name>Zn(2+)</name>
        <dbReference type="ChEBI" id="CHEBI:29105"/>
        <note>catalytic</note>
    </ligand>
</feature>
<feature type="domain" description="ERAP1-like C-terminal" evidence="13">
    <location>
        <begin position="620"/>
        <end position="927"/>
    </location>
</feature>
<evidence type="ECO:0000259" key="12">
    <source>
        <dbReference type="Pfam" id="PF01433"/>
    </source>
</evidence>
<evidence type="ECO:0000256" key="8">
    <source>
        <dbReference type="PIRSR" id="PIRSR634016-1"/>
    </source>
</evidence>
<feature type="active site" description="Proton acceptor" evidence="8">
    <location>
        <position position="365"/>
    </location>
</feature>
<feature type="binding site" evidence="9">
    <location>
        <position position="364"/>
    </location>
    <ligand>
        <name>Zn(2+)</name>
        <dbReference type="ChEBI" id="CHEBI:29105"/>
        <note>catalytic</note>
    </ligand>
</feature>
<dbReference type="InterPro" id="IPR042097">
    <property type="entry name" value="Aminopeptidase_N-like_N_sf"/>
</dbReference>
<dbReference type="GO" id="GO:0070006">
    <property type="term" value="F:metalloaminopeptidase activity"/>
    <property type="evidence" value="ECO:0007669"/>
    <property type="project" value="TreeGrafter"/>
</dbReference>
<sequence>MANYIIFLAVFLLASASGHPPLQIDPINPLVNDRPVINSVVVDPLHRLAKWIPIHYNVELAVVLDEKQVPADDEFTAKGKVDILFQIPLDAANLATITLHANLLSITSFSLTHEDGTDIPLGAYQNDTDITKHFVHIPLQSGTLQQGVNYTLHAESVAQIFGHKLNGLYRSNYTKPDLTLSWIAATQMESLHLRELFPCFDEPDLKATFSVQLIHQVKYTAIANGLRNGEPVPVPETPGWVKSSFNPTVPMSTYLFAITVAEFDSALADPALFGKPVRTWSTPELIARGGGQYTADLTARLLAYFDGFFNTVYPMEKMDSAAITHKGGAMENWGLILYRTDLLIYLEGETLETAKNSMASVVSHEVAHQNFGNLVTCKWWSEMYGFPKVNSTFLLNKINAHKFIICVLLPIFSWLNEGFATYVSYLGVNEVAPEFRHLEWQINDALQPALAFDAGPTTSKLRNDAVTPDEVDNAFGTITYDKGASINRMIEGFLTLGTFQKGLITYLEAMTYLGAEQDDLFTHLQAAADGDGIVLPATVKEILDSWTLQISHPLVRVSVAGDNEVFITQERYANPGPALWYVPITIVTQDDEPTLENSLPKLWLTDTQAIETYQHNVSKWIMLNQHATGFYRVLYDDVLTPLIRKQLMINHTIISPLSRSQLLDDYFNLAFRAFVDIDTALELTTYLAEEDHFTVWEVVFNQFRNLHKFISHKTDRNIFTQFLLPKVKAALNRIGLPQNDTIIGADEILRMKLIDWACSLGDEECISHAKNLSDSWENENPIHVDIQGPMFCTIVSTGGKEGFDFIWNKYFNLDILRNNALKTRLMQGLACAAEVENLQNLLNAILTQGSGIALDHRLPLIQRIAMNSIGRSLVITFLNTRLDDIISQLGGGSASVVLNILSSLSSQLSTQEELDRVLKFMADNAEKLDGLSDNEKLTVNNYINTVRTNINWMNQWGSRMISWMEINPHPEEQKDNMAPGLSPSSFVVLVVLGLAGFFRGDW</sequence>
<dbReference type="InterPro" id="IPR001930">
    <property type="entry name" value="Peptidase_M1"/>
</dbReference>
<dbReference type="Pfam" id="PF17900">
    <property type="entry name" value="Peptidase_M1_N"/>
    <property type="match status" value="1"/>
</dbReference>
<feature type="chain" id="PRO_5013189171" evidence="11">
    <location>
        <begin position="19"/>
        <end position="1002"/>
    </location>
</feature>
<keyword evidence="11" id="KW-0732">Signal</keyword>
<dbReference type="Gene3D" id="1.10.390.10">
    <property type="entry name" value="Neutral Protease Domain 2"/>
    <property type="match status" value="2"/>
</dbReference>